<name>A0A444G968_ENSVE</name>
<evidence type="ECO:0000313" key="1">
    <source>
        <dbReference type="EMBL" id="RZR74194.1"/>
    </source>
</evidence>
<dbReference type="AlphaFoldDB" id="A0A444G968"/>
<accession>A0A444G968</accession>
<sequence>MLLCYYCTSTVLRVMEVWNLFFAMLIQTPLKHTSYFSCILGLKAWASGNLDDFGKLISASGRSSIENYECGK</sequence>
<proteinExistence type="predicted"/>
<reference evidence="1" key="1">
    <citation type="journal article" date="2018" name="Data Brief">
        <title>Genome sequence data from 17 accessions of Ensete ventricosum, a staple food crop for millions in Ethiopia.</title>
        <authorList>
            <person name="Yemataw Z."/>
            <person name="Muzemil S."/>
            <person name="Ambachew D."/>
            <person name="Tripathi L."/>
            <person name="Tesfaye K."/>
            <person name="Chala A."/>
            <person name="Farbos A."/>
            <person name="O'Neill P."/>
            <person name="Moore K."/>
            <person name="Grant M."/>
            <person name="Studholme D.J."/>
        </authorList>
    </citation>
    <scope>NUCLEOTIDE SEQUENCE [LARGE SCALE GENOMIC DNA]</scope>
    <source>
        <tissue evidence="1">Leaf</tissue>
    </source>
</reference>
<organism evidence="1">
    <name type="scientific">Ensete ventricosum</name>
    <name type="common">Abyssinian banana</name>
    <name type="synonym">Musa ensete</name>
    <dbReference type="NCBI Taxonomy" id="4639"/>
    <lineage>
        <taxon>Eukaryota</taxon>
        <taxon>Viridiplantae</taxon>
        <taxon>Streptophyta</taxon>
        <taxon>Embryophyta</taxon>
        <taxon>Tracheophyta</taxon>
        <taxon>Spermatophyta</taxon>
        <taxon>Magnoliopsida</taxon>
        <taxon>Liliopsida</taxon>
        <taxon>Zingiberales</taxon>
        <taxon>Musaceae</taxon>
        <taxon>Ensete</taxon>
    </lineage>
</organism>
<gene>
    <name evidence="1" type="ORF">BHM03_00033382</name>
</gene>
<dbReference type="Proteomes" id="UP000290560">
    <property type="component" value="Unassembled WGS sequence"/>
</dbReference>
<dbReference type="EMBL" id="KV876147">
    <property type="protein sequence ID" value="RZR74194.1"/>
    <property type="molecule type" value="Genomic_DNA"/>
</dbReference>
<protein>
    <submittedName>
        <fullName evidence="1">Uncharacterized protein</fullName>
    </submittedName>
</protein>